<proteinExistence type="predicted"/>
<feature type="compositionally biased region" description="Low complexity" evidence="1">
    <location>
        <begin position="1"/>
        <end position="22"/>
    </location>
</feature>
<keyword evidence="4" id="KW-1185">Reference proteome</keyword>
<dbReference type="AlphaFoldDB" id="A0A940Y6D3"/>
<accession>A0A940Y6D3</accession>
<protein>
    <submittedName>
        <fullName evidence="3">Dihydromethanopterin reductase</fullName>
    </submittedName>
</protein>
<feature type="domain" description="Flavoprotein" evidence="2">
    <location>
        <begin position="45"/>
        <end position="168"/>
    </location>
</feature>
<comment type="caution">
    <text evidence="3">The sequence shown here is derived from an EMBL/GenBank/DDBJ whole genome shotgun (WGS) entry which is preliminary data.</text>
</comment>
<gene>
    <name evidence="3" type="ORF">KAK03_09215</name>
</gene>
<dbReference type="Gene3D" id="3.40.50.1950">
    <property type="entry name" value="Flavin prenyltransferase-like"/>
    <property type="match status" value="1"/>
</dbReference>
<dbReference type="RefSeq" id="WP_210853638.1">
    <property type="nucleotide sequence ID" value="NZ_JAGQDD010000005.1"/>
</dbReference>
<sequence>MSAATPSTASSTSSTSGSPIPAEGRERIDAVDEAAGLEDAPRRSRFAWCVTGSGHFLEESMALAARLPQCDLFLSAAAEEVLPIYGYHLDALRQRHKLFRDKTASAVPVGALYTDVYHTVIVAPATSNTVAKCAYGFSDTLPTNMFAQAGKLGIPGIVFACDTEPVVVTKAPHDWVTLRPRRVELENVERLRGIDHAQVVCSPDELEQALTRRLAELHLAWNTSSS</sequence>
<name>A0A940Y6D3_9BURK</name>
<dbReference type="GO" id="GO:0003824">
    <property type="term" value="F:catalytic activity"/>
    <property type="evidence" value="ECO:0007669"/>
    <property type="project" value="InterPro"/>
</dbReference>
<reference evidence="3 4" key="1">
    <citation type="submission" date="2021-04" db="EMBL/GenBank/DDBJ databases">
        <title>The genome sequence of Ideonella sp. 3Y2.</title>
        <authorList>
            <person name="Liu Y."/>
        </authorList>
    </citation>
    <scope>NUCLEOTIDE SEQUENCE [LARGE SCALE GENOMIC DNA]</scope>
    <source>
        <strain evidence="3 4">3Y2</strain>
    </source>
</reference>
<dbReference type="InterPro" id="IPR036551">
    <property type="entry name" value="Flavin_trans-like"/>
</dbReference>
<organism evidence="3 4">
    <name type="scientific">Ideonella alba</name>
    <dbReference type="NCBI Taxonomy" id="2824118"/>
    <lineage>
        <taxon>Bacteria</taxon>
        <taxon>Pseudomonadati</taxon>
        <taxon>Pseudomonadota</taxon>
        <taxon>Betaproteobacteria</taxon>
        <taxon>Burkholderiales</taxon>
        <taxon>Sphaerotilaceae</taxon>
        <taxon>Ideonella</taxon>
    </lineage>
</organism>
<dbReference type="Pfam" id="PF02441">
    <property type="entry name" value="Flavoprotein"/>
    <property type="match status" value="1"/>
</dbReference>
<evidence type="ECO:0000256" key="1">
    <source>
        <dbReference type="SAM" id="MobiDB-lite"/>
    </source>
</evidence>
<feature type="region of interest" description="Disordered" evidence="1">
    <location>
        <begin position="1"/>
        <end position="27"/>
    </location>
</feature>
<evidence type="ECO:0000259" key="2">
    <source>
        <dbReference type="Pfam" id="PF02441"/>
    </source>
</evidence>
<dbReference type="SUPFAM" id="SSF52507">
    <property type="entry name" value="Homo-oligomeric flavin-containing Cys decarboxylases, HFCD"/>
    <property type="match status" value="1"/>
</dbReference>
<evidence type="ECO:0000313" key="4">
    <source>
        <dbReference type="Proteomes" id="UP000676246"/>
    </source>
</evidence>
<dbReference type="Proteomes" id="UP000676246">
    <property type="component" value="Unassembled WGS sequence"/>
</dbReference>
<dbReference type="EMBL" id="JAGQDD010000005">
    <property type="protein sequence ID" value="MBQ0930667.1"/>
    <property type="molecule type" value="Genomic_DNA"/>
</dbReference>
<evidence type="ECO:0000313" key="3">
    <source>
        <dbReference type="EMBL" id="MBQ0930667.1"/>
    </source>
</evidence>
<dbReference type="InterPro" id="IPR003382">
    <property type="entry name" value="Flavoprotein"/>
</dbReference>